<feature type="domain" description="GH3 middle" evidence="1">
    <location>
        <begin position="441"/>
        <end position="464"/>
    </location>
</feature>
<gene>
    <name evidence="3" type="primary">Ghdc</name>
    <name evidence="3" type="ORF">GTO95_0006717</name>
</gene>
<dbReference type="Pfam" id="PF23571">
    <property type="entry name" value="GH3_M"/>
    <property type="match status" value="2"/>
</dbReference>
<dbReference type="GO" id="GO:0016881">
    <property type="term" value="F:acid-amino acid ligase activity"/>
    <property type="evidence" value="ECO:0007669"/>
    <property type="project" value="TreeGrafter"/>
</dbReference>
<proteinExistence type="predicted"/>
<dbReference type="AlphaFoldDB" id="A0A8J7NN27"/>
<dbReference type="InterPro" id="IPR004993">
    <property type="entry name" value="GH3"/>
</dbReference>
<evidence type="ECO:0000313" key="4">
    <source>
        <dbReference type="Proteomes" id="UP000736164"/>
    </source>
</evidence>
<dbReference type="Pfam" id="PF03321">
    <property type="entry name" value="GH3"/>
    <property type="match status" value="1"/>
</dbReference>
<comment type="caution">
    <text evidence="3">The sequence shown here is derived from an EMBL/GenBank/DDBJ whole genome shotgun (WGS) entry which is preliminary data.</text>
</comment>
<reference evidence="3" key="1">
    <citation type="journal article" date="2021" name="Cell">
        <title>Tracing the genetic footprints of vertebrate landing in non-teleost ray-finned fishes.</title>
        <authorList>
            <person name="Bi X."/>
            <person name="Wang K."/>
            <person name="Yang L."/>
            <person name="Pan H."/>
            <person name="Jiang H."/>
            <person name="Wei Q."/>
            <person name="Fang M."/>
            <person name="Yu H."/>
            <person name="Zhu C."/>
            <person name="Cai Y."/>
            <person name="He Y."/>
            <person name="Gan X."/>
            <person name="Zeng H."/>
            <person name="Yu D."/>
            <person name="Zhu Y."/>
            <person name="Jiang H."/>
            <person name="Qiu Q."/>
            <person name="Yang H."/>
            <person name="Zhang Y.E."/>
            <person name="Wang W."/>
            <person name="Zhu M."/>
            <person name="He S."/>
            <person name="Zhang G."/>
        </authorList>
    </citation>
    <scope>NUCLEOTIDE SEQUENCE</scope>
    <source>
        <strain evidence="3">Allg_001</strain>
    </source>
</reference>
<feature type="non-terminal residue" evidence="3">
    <location>
        <position position="777"/>
    </location>
</feature>
<name>A0A8J7NN27_ATRSP</name>
<protein>
    <submittedName>
        <fullName evidence="3">GHDC protein</fullName>
    </submittedName>
</protein>
<organism evidence="3 4">
    <name type="scientific">Atractosteus spatula</name>
    <name type="common">Alligator gar</name>
    <name type="synonym">Lepisosteus spatula</name>
    <dbReference type="NCBI Taxonomy" id="7917"/>
    <lineage>
        <taxon>Eukaryota</taxon>
        <taxon>Metazoa</taxon>
        <taxon>Chordata</taxon>
        <taxon>Craniata</taxon>
        <taxon>Vertebrata</taxon>
        <taxon>Euteleostomi</taxon>
        <taxon>Actinopterygii</taxon>
        <taxon>Neopterygii</taxon>
        <taxon>Holostei</taxon>
        <taxon>Semionotiformes</taxon>
        <taxon>Lepisosteidae</taxon>
        <taxon>Atractosteus</taxon>
    </lineage>
</organism>
<dbReference type="PANTHER" id="PTHR31901:SF9">
    <property type="entry name" value="GH3 DOMAIN-CONTAINING PROTEIN"/>
    <property type="match status" value="1"/>
</dbReference>
<accession>A0A8J7NN27</accession>
<dbReference type="GO" id="GO:0005737">
    <property type="term" value="C:cytoplasm"/>
    <property type="evidence" value="ECO:0007669"/>
    <property type="project" value="TreeGrafter"/>
</dbReference>
<evidence type="ECO:0000259" key="2">
    <source>
        <dbReference type="Pfam" id="PF23572"/>
    </source>
</evidence>
<dbReference type="PANTHER" id="PTHR31901">
    <property type="entry name" value="GH3 DOMAIN-CONTAINING PROTEIN"/>
    <property type="match status" value="1"/>
</dbReference>
<feature type="non-terminal residue" evidence="3">
    <location>
        <position position="1"/>
    </location>
</feature>
<feature type="domain" description="GH3 middle" evidence="1">
    <location>
        <begin position="366"/>
        <end position="413"/>
    </location>
</feature>
<dbReference type="Pfam" id="PF23572">
    <property type="entry name" value="GH3_C"/>
    <property type="match status" value="1"/>
</dbReference>
<dbReference type="InterPro" id="IPR055377">
    <property type="entry name" value="GH3_M"/>
</dbReference>
<sequence>MALLWRDIAWRAKGQRRSLGSLLNHYLAVRVLGWLGRRQRRRLESDTRAVQRVQEETLLGRLRKNAETSYGRLHGFGSIQDGEVFRERHPLTGYEDYRELVERVAGGEAGVLTAERPSVLALTSGTSGSSSMLLSTRDTSTEFFLQGVAVCLDAMHSAYPVTQSLQRTAKFFYNPTWHQSEAGIPIGPNSSTPRSSRQLLSLYTTPAPAFEVPTEPEALYLHLLFAVKDPSLGTLESNFACTIYYAFCALQERWRELAEDVELGRVRPELAVPQEVRRDLDSRLRPDPARAAQLRAQCETGFQGIARRLWPRLNLVLTVDSGSNHVYGELLRRHYCQGVPFYSPFYAATEGLIGVNLWPERERRQYLLCPRSMFCEFIPEESLEERQPGTLLLHQVQEGQQYELVVTNAAGLYSLLFSIEYLMFWIFILNLKSFFFFAAVYRLGDVVRVVGFHNQCPVVEFQYRRGQMLSVRGEKVSEELFYGALQRAVSLWPGAELIDYCCAESGILGHFSGGSDPHYQVFLELRGVRNLSEEQRYKKVSQKDEKERNTCRWPKCTFSQSWSAPFFTAPAWRLETFPTELAECLTKAFSHAHMLPAQSATAGPGAKGRQPSAQPQAASVAAPDCGIGLHPGLATFHSAPPSEENTPIVFFSSLMLPCPQRVNNSFVLFPLLTETRLLHRYLWLSQKDIAAFLQRAALSLSRPQLDHCLQEDSAIYKSFRFKGSIGPMRVQLVRGGAFQELRSHMLASSQVCPNTFKMHRVLRRKEFVQFIQGRIIS</sequence>
<evidence type="ECO:0000313" key="3">
    <source>
        <dbReference type="EMBL" id="MBN3315921.1"/>
    </source>
</evidence>
<evidence type="ECO:0000259" key="1">
    <source>
        <dbReference type="Pfam" id="PF23571"/>
    </source>
</evidence>
<dbReference type="InterPro" id="IPR055378">
    <property type="entry name" value="GH3_C"/>
</dbReference>
<feature type="domain" description="GH3 C-terminal" evidence="2">
    <location>
        <begin position="704"/>
        <end position="765"/>
    </location>
</feature>
<keyword evidence="4" id="KW-1185">Reference proteome</keyword>
<dbReference type="Proteomes" id="UP000736164">
    <property type="component" value="Unassembled WGS sequence"/>
</dbReference>
<dbReference type="EMBL" id="JAAWVO010025365">
    <property type="protein sequence ID" value="MBN3315921.1"/>
    <property type="molecule type" value="Genomic_DNA"/>
</dbReference>